<accession>A0A2M4DKE4</accession>
<dbReference type="EMBL" id="GGFL01013837">
    <property type="protein sequence ID" value="MBW78015.1"/>
    <property type="molecule type" value="Transcribed_RNA"/>
</dbReference>
<name>A0A2M4DKE4_ANODA</name>
<sequence>MVCSSVVLLGLTQGCRYAWSTFTRKYSSRRMFFSSFNCVNPVRTSSISWDTTSYELPEDVSLSLVNSRCGSDALLLRDIT</sequence>
<protein>
    <submittedName>
        <fullName evidence="1">Putative secreted protein</fullName>
    </submittedName>
</protein>
<reference evidence="1" key="1">
    <citation type="submission" date="2018-01" db="EMBL/GenBank/DDBJ databases">
        <title>An insight into the sialome of Amazonian anophelines.</title>
        <authorList>
            <person name="Ribeiro J.M."/>
            <person name="Scarpassa V."/>
            <person name="Calvo E."/>
        </authorList>
    </citation>
    <scope>NUCLEOTIDE SEQUENCE</scope>
</reference>
<proteinExistence type="predicted"/>
<evidence type="ECO:0000313" key="1">
    <source>
        <dbReference type="EMBL" id="MBW78015.1"/>
    </source>
</evidence>
<organism evidence="1">
    <name type="scientific">Anopheles darlingi</name>
    <name type="common">Mosquito</name>
    <dbReference type="NCBI Taxonomy" id="43151"/>
    <lineage>
        <taxon>Eukaryota</taxon>
        <taxon>Metazoa</taxon>
        <taxon>Ecdysozoa</taxon>
        <taxon>Arthropoda</taxon>
        <taxon>Hexapoda</taxon>
        <taxon>Insecta</taxon>
        <taxon>Pterygota</taxon>
        <taxon>Neoptera</taxon>
        <taxon>Endopterygota</taxon>
        <taxon>Diptera</taxon>
        <taxon>Nematocera</taxon>
        <taxon>Culicoidea</taxon>
        <taxon>Culicidae</taxon>
        <taxon>Anophelinae</taxon>
        <taxon>Anopheles</taxon>
    </lineage>
</organism>
<dbReference type="AlphaFoldDB" id="A0A2M4DKE4"/>